<reference evidence="1" key="1">
    <citation type="submission" date="2018-05" db="EMBL/GenBank/DDBJ databases">
        <authorList>
            <person name="Lanie J.A."/>
            <person name="Ng W.-L."/>
            <person name="Kazmierczak K.M."/>
            <person name="Andrzejewski T.M."/>
            <person name="Davidsen T.M."/>
            <person name="Wayne K.J."/>
            <person name="Tettelin H."/>
            <person name="Glass J.I."/>
            <person name="Rusch D."/>
            <person name="Podicherti R."/>
            <person name="Tsui H.-C.T."/>
            <person name="Winkler M.E."/>
        </authorList>
    </citation>
    <scope>NUCLEOTIDE SEQUENCE</scope>
</reference>
<sequence>MIKIKKLFYVVMFSCFLGIFTAASAQELCTKCLKDVPKDMRDYVYNMDFMDKDQPLGPTVMKGWKSPRKPPWTIGYASTYAGNTWRKGAMERLMEVVYPKWKALGMVDEIVITQSNLDDTLQIQQMRQMIDGGKVDAIIICCSNLTALNQTIKYGWEKGIPTLSFTGFTTSP</sequence>
<proteinExistence type="predicted"/>
<evidence type="ECO:0000313" key="1">
    <source>
        <dbReference type="EMBL" id="SVE53032.1"/>
    </source>
</evidence>
<dbReference type="AlphaFoldDB" id="A0A383E845"/>
<organism evidence="1">
    <name type="scientific">marine metagenome</name>
    <dbReference type="NCBI Taxonomy" id="408172"/>
    <lineage>
        <taxon>unclassified sequences</taxon>
        <taxon>metagenomes</taxon>
        <taxon>ecological metagenomes</taxon>
    </lineage>
</organism>
<protein>
    <recommendedName>
        <fullName evidence="2">Periplasmic binding protein domain-containing protein</fullName>
    </recommendedName>
</protein>
<evidence type="ECO:0008006" key="2">
    <source>
        <dbReference type="Google" id="ProtNLM"/>
    </source>
</evidence>
<gene>
    <name evidence="1" type="ORF">METZ01_LOCUS505886</name>
</gene>
<dbReference type="EMBL" id="UINC01223720">
    <property type="protein sequence ID" value="SVE53032.1"/>
    <property type="molecule type" value="Genomic_DNA"/>
</dbReference>
<dbReference type="SUPFAM" id="SSF53822">
    <property type="entry name" value="Periplasmic binding protein-like I"/>
    <property type="match status" value="1"/>
</dbReference>
<dbReference type="InterPro" id="IPR028082">
    <property type="entry name" value="Peripla_BP_I"/>
</dbReference>
<dbReference type="Gene3D" id="3.40.50.2300">
    <property type="match status" value="1"/>
</dbReference>
<feature type="non-terminal residue" evidence="1">
    <location>
        <position position="172"/>
    </location>
</feature>
<accession>A0A383E845</accession>
<name>A0A383E845_9ZZZZ</name>